<proteinExistence type="inferred from homology"/>
<gene>
    <name evidence="4" type="ORF">DBRI00130_LOCUS26786</name>
</gene>
<dbReference type="Pfam" id="PF05254">
    <property type="entry name" value="UPF0203"/>
    <property type="match status" value="1"/>
</dbReference>
<feature type="region of interest" description="Disordered" evidence="3">
    <location>
        <begin position="1"/>
        <end position="45"/>
    </location>
</feature>
<dbReference type="AlphaFoldDB" id="A0A7S4RZJ7"/>
<evidence type="ECO:0000256" key="3">
    <source>
        <dbReference type="SAM" id="MobiDB-lite"/>
    </source>
</evidence>
<feature type="compositionally biased region" description="Basic and acidic residues" evidence="3">
    <location>
        <begin position="17"/>
        <end position="31"/>
    </location>
</feature>
<comment type="similarity">
    <text evidence="1">Belongs to the TRIAP1/MDM35 family.</text>
</comment>
<evidence type="ECO:0000256" key="2">
    <source>
        <dbReference type="ARBA" id="ARBA00023157"/>
    </source>
</evidence>
<organism evidence="4">
    <name type="scientific">Ditylum brightwellii</name>
    <dbReference type="NCBI Taxonomy" id="49249"/>
    <lineage>
        <taxon>Eukaryota</taxon>
        <taxon>Sar</taxon>
        <taxon>Stramenopiles</taxon>
        <taxon>Ochrophyta</taxon>
        <taxon>Bacillariophyta</taxon>
        <taxon>Mediophyceae</taxon>
        <taxon>Lithodesmiophycidae</taxon>
        <taxon>Lithodesmiales</taxon>
        <taxon>Lithodesmiaceae</taxon>
        <taxon>Ditylum</taxon>
    </lineage>
</organism>
<protein>
    <submittedName>
        <fullName evidence="4">Uncharacterized protein</fullName>
    </submittedName>
</protein>
<reference evidence="4" key="1">
    <citation type="submission" date="2021-01" db="EMBL/GenBank/DDBJ databases">
        <authorList>
            <person name="Corre E."/>
            <person name="Pelletier E."/>
            <person name="Niang G."/>
            <person name="Scheremetjew M."/>
            <person name="Finn R."/>
            <person name="Kale V."/>
            <person name="Holt S."/>
            <person name="Cochrane G."/>
            <person name="Meng A."/>
            <person name="Brown T."/>
            <person name="Cohen L."/>
        </authorList>
    </citation>
    <scope>NUCLEOTIDE SEQUENCE</scope>
    <source>
        <strain evidence="4">GSO104</strain>
    </source>
</reference>
<keyword evidence="2" id="KW-1015">Disulfide bond</keyword>
<sequence length="136" mass="15470">MGSRQSTNIAPPPNPTTDERIANETTDKSIPNHEPTPVSKRKKKIPPNLQGFALVEYKCRKKKRAYDICSNTKHKSFVAGREYKNEDGDEQSCEDLFDSYKECILKGMMKDREKRGLKPPTEESALGVFAEYADEE</sequence>
<name>A0A7S4RZJ7_9STRA</name>
<evidence type="ECO:0000313" key="4">
    <source>
        <dbReference type="EMBL" id="CAE4629840.1"/>
    </source>
</evidence>
<evidence type="ECO:0000256" key="1">
    <source>
        <dbReference type="ARBA" id="ARBA00006196"/>
    </source>
</evidence>
<accession>A0A7S4RZJ7</accession>
<dbReference type="InterPro" id="IPR007918">
    <property type="entry name" value="MDM35_apoptosis"/>
</dbReference>
<dbReference type="EMBL" id="HBNS01034232">
    <property type="protein sequence ID" value="CAE4629840.1"/>
    <property type="molecule type" value="Transcribed_RNA"/>
</dbReference>